<name>A0ABR2A3G6_9ROSI</name>
<evidence type="ECO:0000313" key="2">
    <source>
        <dbReference type="EMBL" id="KAK8487394.1"/>
    </source>
</evidence>
<evidence type="ECO:0000256" key="1">
    <source>
        <dbReference type="SAM" id="Phobius"/>
    </source>
</evidence>
<gene>
    <name evidence="2" type="ORF">V6N11_030918</name>
</gene>
<organism evidence="2 3">
    <name type="scientific">Hibiscus sabdariffa</name>
    <name type="common">roselle</name>
    <dbReference type="NCBI Taxonomy" id="183260"/>
    <lineage>
        <taxon>Eukaryota</taxon>
        <taxon>Viridiplantae</taxon>
        <taxon>Streptophyta</taxon>
        <taxon>Embryophyta</taxon>
        <taxon>Tracheophyta</taxon>
        <taxon>Spermatophyta</taxon>
        <taxon>Magnoliopsida</taxon>
        <taxon>eudicotyledons</taxon>
        <taxon>Gunneridae</taxon>
        <taxon>Pentapetalae</taxon>
        <taxon>rosids</taxon>
        <taxon>malvids</taxon>
        <taxon>Malvales</taxon>
        <taxon>Malvaceae</taxon>
        <taxon>Malvoideae</taxon>
        <taxon>Hibiscus</taxon>
    </lineage>
</organism>
<evidence type="ECO:0000313" key="3">
    <source>
        <dbReference type="Proteomes" id="UP001396334"/>
    </source>
</evidence>
<keyword evidence="1" id="KW-0812">Transmembrane</keyword>
<proteinExistence type="predicted"/>
<keyword evidence="1" id="KW-0472">Membrane</keyword>
<feature type="transmembrane region" description="Helical" evidence="1">
    <location>
        <begin position="108"/>
        <end position="128"/>
    </location>
</feature>
<keyword evidence="1" id="KW-1133">Transmembrane helix</keyword>
<protein>
    <submittedName>
        <fullName evidence="2">Uncharacterized protein</fullName>
    </submittedName>
</protein>
<accession>A0ABR2A3G6</accession>
<comment type="caution">
    <text evidence="2">The sequence shown here is derived from an EMBL/GenBank/DDBJ whole genome shotgun (WGS) entry which is preliminary data.</text>
</comment>
<dbReference type="Proteomes" id="UP001396334">
    <property type="component" value="Unassembled WGS sequence"/>
</dbReference>
<sequence>MICSYYQLWNYLAFISPTDQRLLFGFSFLRFGSPPGRFHGSATSLAGVIDALREFGRFFLPWLFVTTASSQYFIHLSSPIVNAILVNVLLEEVRVLSLFPGYSIPDTPFYFCLLWLCFLGPVLVFGFVHMAQFQ</sequence>
<dbReference type="EMBL" id="JBBPBN010000399">
    <property type="protein sequence ID" value="KAK8487394.1"/>
    <property type="molecule type" value="Genomic_DNA"/>
</dbReference>
<keyword evidence="3" id="KW-1185">Reference proteome</keyword>
<reference evidence="2 3" key="1">
    <citation type="journal article" date="2024" name="G3 (Bethesda)">
        <title>Genome assembly of Hibiscus sabdariffa L. provides insights into metabolisms of medicinal natural products.</title>
        <authorList>
            <person name="Kim T."/>
        </authorList>
    </citation>
    <scope>NUCLEOTIDE SEQUENCE [LARGE SCALE GENOMIC DNA]</scope>
    <source>
        <strain evidence="2">TK-2024</strain>
        <tissue evidence="2">Old leaves</tissue>
    </source>
</reference>